<dbReference type="InterPro" id="IPR018691">
    <property type="entry name" value="DUF2188"/>
</dbReference>
<dbReference type="STRING" id="28442.SAMN05443574_105294"/>
<reference evidence="1 2" key="1">
    <citation type="submission" date="2016-10" db="EMBL/GenBank/DDBJ databases">
        <authorList>
            <person name="de Groot N.N."/>
        </authorList>
    </citation>
    <scope>NUCLEOTIDE SEQUENCE [LARGE SCALE GENOMIC DNA]</scope>
    <source>
        <strain evidence="1 2">DSM 3756</strain>
    </source>
</reference>
<dbReference type="RefSeq" id="WP_004517221.1">
    <property type="nucleotide sequence ID" value="NZ_FNOF01000005.1"/>
</dbReference>
<evidence type="ECO:0008006" key="3">
    <source>
        <dbReference type="Google" id="ProtNLM"/>
    </source>
</evidence>
<dbReference type="Proteomes" id="UP000182573">
    <property type="component" value="Unassembled WGS sequence"/>
</dbReference>
<organism evidence="1 2">
    <name type="scientific">Haloarcula vallismortis</name>
    <name type="common">Halobacterium vallismortis</name>
    <dbReference type="NCBI Taxonomy" id="28442"/>
    <lineage>
        <taxon>Archaea</taxon>
        <taxon>Methanobacteriati</taxon>
        <taxon>Methanobacteriota</taxon>
        <taxon>Stenosarchaea group</taxon>
        <taxon>Halobacteria</taxon>
        <taxon>Halobacteriales</taxon>
        <taxon>Haloarculaceae</taxon>
        <taxon>Haloarcula</taxon>
    </lineage>
</organism>
<dbReference type="AlphaFoldDB" id="A0A1H2VGQ7"/>
<proteinExistence type="predicted"/>
<evidence type="ECO:0000313" key="1">
    <source>
        <dbReference type="EMBL" id="SDW67566.1"/>
    </source>
</evidence>
<name>A0A1H2VGQ7_HALVA</name>
<accession>A0A1H2VGQ7</accession>
<dbReference type="Pfam" id="PF09954">
    <property type="entry name" value="DUF2188"/>
    <property type="match status" value="1"/>
</dbReference>
<evidence type="ECO:0000313" key="2">
    <source>
        <dbReference type="Proteomes" id="UP000182573"/>
    </source>
</evidence>
<gene>
    <name evidence="1" type="ORF">SAMN05443574_105294</name>
</gene>
<sequence length="76" mass="8828">MTEYHVTYSDEDREWKVKKAGAERASRTADNKQPAIEKARTLAKSNRPSTVYVHYKKPGQDLKPVQNEFSYAARQR</sequence>
<dbReference type="EMBL" id="FNOF01000005">
    <property type="protein sequence ID" value="SDW67566.1"/>
    <property type="molecule type" value="Genomic_DNA"/>
</dbReference>
<protein>
    <recommendedName>
        <fullName evidence="3">DUF2188 domain-containing protein</fullName>
    </recommendedName>
</protein>